<organism evidence="1 2">
    <name type="scientific">Eimeria tenella</name>
    <name type="common">Coccidian parasite</name>
    <dbReference type="NCBI Taxonomy" id="5802"/>
    <lineage>
        <taxon>Eukaryota</taxon>
        <taxon>Sar</taxon>
        <taxon>Alveolata</taxon>
        <taxon>Apicomplexa</taxon>
        <taxon>Conoidasida</taxon>
        <taxon>Coccidia</taxon>
        <taxon>Eucoccidiorida</taxon>
        <taxon>Eimeriorina</taxon>
        <taxon>Eimeriidae</taxon>
        <taxon>Eimeria</taxon>
    </lineage>
</organism>
<gene>
    <name evidence="1" type="ORF">ETH_00033865</name>
</gene>
<dbReference type="EMBL" id="HG677449">
    <property type="protein sequence ID" value="CDJ44663.1"/>
    <property type="molecule type" value="Genomic_DNA"/>
</dbReference>
<reference evidence="1" key="2">
    <citation type="submission" date="2013-10" db="EMBL/GenBank/DDBJ databases">
        <authorList>
            <person name="Aslett M."/>
        </authorList>
    </citation>
    <scope>NUCLEOTIDE SEQUENCE [LARGE SCALE GENOMIC DNA]</scope>
    <source>
        <strain evidence="1">Houghton</strain>
    </source>
</reference>
<dbReference type="AlphaFoldDB" id="U6L636"/>
<protein>
    <submittedName>
        <fullName evidence="1">Uncharacterized protein</fullName>
    </submittedName>
</protein>
<accession>U6L636</accession>
<name>U6L636_EIMTE</name>
<dbReference type="RefSeq" id="XP_013235411.1">
    <property type="nucleotide sequence ID" value="XM_013379957.1"/>
</dbReference>
<dbReference type="Proteomes" id="UP000030747">
    <property type="component" value="Unassembled WGS sequence"/>
</dbReference>
<reference evidence="1" key="1">
    <citation type="submission" date="2013-10" db="EMBL/GenBank/DDBJ databases">
        <title>Genomic analysis of the causative agents of coccidiosis in chickens.</title>
        <authorList>
            <person name="Reid A.J."/>
            <person name="Blake D."/>
            <person name="Billington K."/>
            <person name="Browne H."/>
            <person name="Dunn M."/>
            <person name="Hung S."/>
            <person name="Kawahara F."/>
            <person name="Miranda-Saavedra D."/>
            <person name="Mourier T."/>
            <person name="Nagra H."/>
            <person name="Otto T.D."/>
            <person name="Rawlings N."/>
            <person name="Sanchez A."/>
            <person name="Sanders M."/>
            <person name="Subramaniam C."/>
            <person name="Tay Y."/>
            <person name="Dear P."/>
            <person name="Doerig C."/>
            <person name="Gruber A."/>
            <person name="Parkinson J."/>
            <person name="Shirley M."/>
            <person name="Wan K.L."/>
            <person name="Berriman M."/>
            <person name="Tomley F."/>
            <person name="Pain A."/>
        </authorList>
    </citation>
    <scope>NUCLEOTIDE SEQUENCE [LARGE SCALE GENOMIC DNA]</scope>
    <source>
        <strain evidence="1">Houghton</strain>
    </source>
</reference>
<evidence type="ECO:0000313" key="1">
    <source>
        <dbReference type="EMBL" id="CDJ44663.1"/>
    </source>
</evidence>
<keyword evidence="2" id="KW-1185">Reference proteome</keyword>
<proteinExistence type="predicted"/>
<sequence>MFPLYTLAQLSALCRKLGVGLIVSQCCGPIGFFIQDFGTIKKEGGEKTIFSHPPLPEVFTARLGDLDPKVHAAVFAVLGMLRWECEARERRRPLGSPEADPGSAEAAAAAAAEAAAAAAAAAAAEVKAAAAKVFAADGLQATPEIWRATKYVGCIDTSAF</sequence>
<dbReference type="VEuPathDB" id="ToxoDB:ETH_00033865"/>
<evidence type="ECO:0000313" key="2">
    <source>
        <dbReference type="Proteomes" id="UP000030747"/>
    </source>
</evidence>
<dbReference type="GeneID" id="25255839"/>
<dbReference type="Gene3D" id="3.40.50.12550">
    <property type="entry name" value="Ubiquitin-activating enzyme E1, inactive adenylation domain, subdomain 2"/>
    <property type="match status" value="1"/>
</dbReference>
<dbReference type="OrthoDB" id="412647at2759"/>
<dbReference type="VEuPathDB" id="ToxoDB:ETH2_0921400"/>